<dbReference type="GO" id="GO:0009982">
    <property type="term" value="F:pseudouridine synthase activity"/>
    <property type="evidence" value="ECO:0007669"/>
    <property type="project" value="InterPro"/>
</dbReference>
<dbReference type="GO" id="GO:0140098">
    <property type="term" value="F:catalytic activity, acting on RNA"/>
    <property type="evidence" value="ECO:0007669"/>
    <property type="project" value="UniProtKB-ARBA"/>
</dbReference>
<keyword evidence="4" id="KW-0694">RNA-binding</keyword>
<gene>
    <name evidence="7" type="ORF">CMV30_16700</name>
</gene>
<dbReference type="InterPro" id="IPR020103">
    <property type="entry name" value="PsdUridine_synth_cat_dom_sf"/>
</dbReference>
<dbReference type="SUPFAM" id="SSF55120">
    <property type="entry name" value="Pseudouridine synthase"/>
    <property type="match status" value="1"/>
</dbReference>
<evidence type="ECO:0000256" key="5">
    <source>
        <dbReference type="RuleBase" id="RU362028"/>
    </source>
</evidence>
<dbReference type="InterPro" id="IPR006225">
    <property type="entry name" value="PsdUridine_synth_RluC/D"/>
</dbReference>
<dbReference type="Pfam" id="PF00849">
    <property type="entry name" value="PseudoU_synth_2"/>
    <property type="match status" value="1"/>
</dbReference>
<evidence type="ECO:0000256" key="3">
    <source>
        <dbReference type="PIRSR" id="PIRSR606225-1"/>
    </source>
</evidence>
<accession>A0A290QAJ3</accession>
<dbReference type="OrthoDB" id="9807829at2"/>
<dbReference type="CDD" id="cd02869">
    <property type="entry name" value="PseudoU_synth_RluA_like"/>
    <property type="match status" value="1"/>
</dbReference>
<dbReference type="InterPro" id="IPR006145">
    <property type="entry name" value="PsdUridine_synth_RsuA/RluA"/>
</dbReference>
<evidence type="ECO:0000256" key="4">
    <source>
        <dbReference type="PROSITE-ProRule" id="PRU00182"/>
    </source>
</evidence>
<organism evidence="7 8">
    <name type="scientific">Nibricoccus aquaticus</name>
    <dbReference type="NCBI Taxonomy" id="2576891"/>
    <lineage>
        <taxon>Bacteria</taxon>
        <taxon>Pseudomonadati</taxon>
        <taxon>Verrucomicrobiota</taxon>
        <taxon>Opitutia</taxon>
        <taxon>Opitutales</taxon>
        <taxon>Opitutaceae</taxon>
        <taxon>Nibricoccus</taxon>
    </lineage>
</organism>
<dbReference type="InterPro" id="IPR006224">
    <property type="entry name" value="PsdUridine_synth_RluA-like_CS"/>
</dbReference>
<dbReference type="InterPro" id="IPR036986">
    <property type="entry name" value="S4_RNA-bd_sf"/>
</dbReference>
<dbReference type="Gene3D" id="3.10.290.10">
    <property type="entry name" value="RNA-binding S4 domain"/>
    <property type="match status" value="1"/>
</dbReference>
<dbReference type="InterPro" id="IPR050188">
    <property type="entry name" value="RluA_PseudoU_synthase"/>
</dbReference>
<reference evidence="7 8" key="1">
    <citation type="submission" date="2017-09" db="EMBL/GenBank/DDBJ databases">
        <title>Complete genome sequence of Verrucomicrobial strain HZ-65, isolated from freshwater.</title>
        <authorList>
            <person name="Choi A."/>
        </authorList>
    </citation>
    <scope>NUCLEOTIDE SEQUENCE [LARGE SCALE GENOMIC DNA]</scope>
    <source>
        <strain evidence="7 8">HZ-65</strain>
    </source>
</reference>
<sequence>MSQQTYIVPEGVRRIRADKALAVGFPDHSRVALQRSFDAGLVLIAGKAIKRDHSVRGGDEIAFSMPDLVPSELKAVDIPLDVIFEDKHLLAINKAAGMIVHPGAGTGEDTLVHALLSHCEGSLSGVGGVERPGIVHRLDRETSGVMLVAKSDKAHRGLAEQFSERSLQKEYLALVAGAPGLLSGSMKKPIGRNPNHRHKMAVVESELGGRDAHTDWEVVEKFGKVASLMRCLIHTGRTHQIRVHMKALGHIVMGDEIYGWKPDSRLKKQPPRVMLHAEHLIVTHPITGKQLDLRAPLPKDFKAQLEQLRKLTAADVKKDVAAAKLVKKPKKAAPPAAHVREE</sequence>
<dbReference type="NCBIfam" id="TIGR00005">
    <property type="entry name" value="rluA_subfam"/>
    <property type="match status" value="1"/>
</dbReference>
<comment type="catalytic activity">
    <reaction evidence="5">
        <text>a uridine in RNA = a pseudouridine in RNA</text>
        <dbReference type="Rhea" id="RHEA:48348"/>
        <dbReference type="Rhea" id="RHEA-COMP:12068"/>
        <dbReference type="Rhea" id="RHEA-COMP:12069"/>
        <dbReference type="ChEBI" id="CHEBI:65314"/>
        <dbReference type="ChEBI" id="CHEBI:65315"/>
    </reaction>
</comment>
<evidence type="ECO:0000313" key="8">
    <source>
        <dbReference type="Proteomes" id="UP000217265"/>
    </source>
</evidence>
<name>A0A290QAJ3_9BACT</name>
<dbReference type="EMBL" id="CP023344">
    <property type="protein sequence ID" value="ATC65453.1"/>
    <property type="molecule type" value="Genomic_DNA"/>
</dbReference>
<evidence type="ECO:0000256" key="1">
    <source>
        <dbReference type="ARBA" id="ARBA00010876"/>
    </source>
</evidence>
<dbReference type="EC" id="5.4.99.-" evidence="5"/>
<feature type="domain" description="Pseudouridine synthase RsuA/RluA-like" evidence="6">
    <location>
        <begin position="88"/>
        <end position="246"/>
    </location>
</feature>
<dbReference type="KEGG" id="vbh:CMV30_16700"/>
<proteinExistence type="inferred from homology"/>
<evidence type="ECO:0000256" key="2">
    <source>
        <dbReference type="ARBA" id="ARBA00023235"/>
    </source>
</evidence>
<dbReference type="Gene3D" id="3.30.2350.10">
    <property type="entry name" value="Pseudouridine synthase"/>
    <property type="match status" value="1"/>
</dbReference>
<dbReference type="PANTHER" id="PTHR21600:SF44">
    <property type="entry name" value="RIBOSOMAL LARGE SUBUNIT PSEUDOURIDINE SYNTHASE D"/>
    <property type="match status" value="1"/>
</dbReference>
<keyword evidence="2 5" id="KW-0413">Isomerase</keyword>
<dbReference type="Proteomes" id="UP000217265">
    <property type="component" value="Chromosome"/>
</dbReference>
<dbReference type="PANTHER" id="PTHR21600">
    <property type="entry name" value="MITOCHONDRIAL RNA PSEUDOURIDINE SYNTHASE"/>
    <property type="match status" value="1"/>
</dbReference>
<evidence type="ECO:0000313" key="7">
    <source>
        <dbReference type="EMBL" id="ATC65453.1"/>
    </source>
</evidence>
<dbReference type="PROSITE" id="PS01129">
    <property type="entry name" value="PSI_RLU"/>
    <property type="match status" value="1"/>
</dbReference>
<protein>
    <recommendedName>
        <fullName evidence="5">Pseudouridine synthase</fullName>
        <ecNumber evidence="5">5.4.99.-</ecNumber>
    </recommendedName>
</protein>
<keyword evidence="8" id="KW-1185">Reference proteome</keyword>
<comment type="function">
    <text evidence="5">Responsible for synthesis of pseudouridine from uracil.</text>
</comment>
<dbReference type="GO" id="GO:0003723">
    <property type="term" value="F:RNA binding"/>
    <property type="evidence" value="ECO:0007669"/>
    <property type="project" value="UniProtKB-KW"/>
</dbReference>
<dbReference type="AlphaFoldDB" id="A0A290QAJ3"/>
<dbReference type="GO" id="GO:0000455">
    <property type="term" value="P:enzyme-directed rRNA pseudouridine synthesis"/>
    <property type="evidence" value="ECO:0007669"/>
    <property type="project" value="TreeGrafter"/>
</dbReference>
<evidence type="ECO:0000259" key="6">
    <source>
        <dbReference type="Pfam" id="PF00849"/>
    </source>
</evidence>
<dbReference type="RefSeq" id="WP_096057082.1">
    <property type="nucleotide sequence ID" value="NZ_CP023344.1"/>
</dbReference>
<dbReference type="PROSITE" id="PS50889">
    <property type="entry name" value="S4"/>
    <property type="match status" value="1"/>
</dbReference>
<feature type="active site" evidence="3">
    <location>
        <position position="139"/>
    </location>
</feature>
<comment type="similarity">
    <text evidence="1 5">Belongs to the pseudouridine synthase RluA family.</text>
</comment>